<dbReference type="NCBIfam" id="NF001413">
    <property type="entry name" value="PRK00290.1"/>
    <property type="match status" value="1"/>
</dbReference>
<evidence type="ECO:0000256" key="3">
    <source>
        <dbReference type="ARBA" id="ARBA00022840"/>
    </source>
</evidence>
<dbReference type="CDD" id="cd10234">
    <property type="entry name" value="ASKHA_NBD_HSP70_DnaK-like"/>
    <property type="match status" value="1"/>
</dbReference>
<protein>
    <recommendedName>
        <fullName evidence="5">Chaperone protein DnaK</fullName>
    </recommendedName>
    <alternativeName>
        <fullName evidence="5">HSP70</fullName>
    </alternativeName>
    <alternativeName>
        <fullName evidence="5">Heat shock 70 kDa protein</fullName>
    </alternativeName>
    <alternativeName>
        <fullName evidence="5">Heat shock protein 70</fullName>
    </alternativeName>
</protein>
<dbReference type="Pfam" id="PF00012">
    <property type="entry name" value="HSP70"/>
    <property type="match status" value="1"/>
</dbReference>
<accession>A0A8T4C7P6</accession>
<evidence type="ECO:0000313" key="9">
    <source>
        <dbReference type="Proteomes" id="UP000774699"/>
    </source>
</evidence>
<dbReference type="NCBIfam" id="TIGR02350">
    <property type="entry name" value="prok_dnaK"/>
    <property type="match status" value="1"/>
</dbReference>
<dbReference type="InterPro" id="IPR029048">
    <property type="entry name" value="HSP70_C_sf"/>
</dbReference>
<comment type="function">
    <text evidence="5">Acts as a chaperone.</text>
</comment>
<evidence type="ECO:0000256" key="4">
    <source>
        <dbReference type="ARBA" id="ARBA00023186"/>
    </source>
</evidence>
<dbReference type="InterPro" id="IPR029047">
    <property type="entry name" value="HSP70_peptide-bd_sf"/>
</dbReference>
<keyword evidence="2 5" id="KW-0547">Nucleotide-binding</keyword>
<dbReference type="SUPFAM" id="SSF53067">
    <property type="entry name" value="Actin-like ATPase domain"/>
    <property type="match status" value="2"/>
</dbReference>
<organism evidence="8 9">
    <name type="scientific">Candidatus Iainarchaeum sp</name>
    <dbReference type="NCBI Taxonomy" id="3101447"/>
    <lineage>
        <taxon>Archaea</taxon>
        <taxon>Candidatus Iainarchaeota</taxon>
        <taxon>Candidatus Iainarchaeia</taxon>
        <taxon>Candidatus Iainarchaeales</taxon>
        <taxon>Candidatus Iainarchaeaceae</taxon>
        <taxon>Candidatus Iainarchaeum</taxon>
    </lineage>
</organism>
<dbReference type="AlphaFoldDB" id="A0A8T4C7P6"/>
<evidence type="ECO:0000256" key="1">
    <source>
        <dbReference type="ARBA" id="ARBA00007381"/>
    </source>
</evidence>
<dbReference type="Gene3D" id="3.30.420.40">
    <property type="match status" value="2"/>
</dbReference>
<dbReference type="EMBL" id="VGJJ01000034">
    <property type="protein sequence ID" value="MBM3282461.1"/>
    <property type="molecule type" value="Genomic_DNA"/>
</dbReference>
<dbReference type="GO" id="GO:0005524">
    <property type="term" value="F:ATP binding"/>
    <property type="evidence" value="ECO:0007669"/>
    <property type="project" value="UniProtKB-UniRule"/>
</dbReference>
<dbReference type="PRINTS" id="PR00301">
    <property type="entry name" value="HEATSHOCK70"/>
</dbReference>
<dbReference type="PANTHER" id="PTHR19375">
    <property type="entry name" value="HEAT SHOCK PROTEIN 70KDA"/>
    <property type="match status" value="1"/>
</dbReference>
<gene>
    <name evidence="5 8" type="primary">dnaK</name>
    <name evidence="8" type="ORF">FJY86_03940</name>
</gene>
<dbReference type="HAMAP" id="MF_00332">
    <property type="entry name" value="DnaK"/>
    <property type="match status" value="1"/>
</dbReference>
<dbReference type="InterPro" id="IPR013126">
    <property type="entry name" value="Hsp_70_fam"/>
</dbReference>
<dbReference type="PROSITE" id="PS00329">
    <property type="entry name" value="HSP70_2"/>
    <property type="match status" value="1"/>
</dbReference>
<proteinExistence type="inferred from homology"/>
<evidence type="ECO:0000313" key="8">
    <source>
        <dbReference type="EMBL" id="MBM3282461.1"/>
    </source>
</evidence>
<reference evidence="8" key="1">
    <citation type="submission" date="2019-03" db="EMBL/GenBank/DDBJ databases">
        <title>Lake Tanganyika Metagenome-Assembled Genomes (MAGs).</title>
        <authorList>
            <person name="Tran P."/>
        </authorList>
    </citation>
    <scope>NUCLEOTIDE SEQUENCE</scope>
    <source>
        <strain evidence="8">M_DeepCast_50m_m2_156</strain>
    </source>
</reference>
<keyword evidence="3 5" id="KW-0067">ATP-binding</keyword>
<dbReference type="FunFam" id="1.20.1270.10:FF:000001">
    <property type="entry name" value="Molecular chaperone DnaK"/>
    <property type="match status" value="1"/>
</dbReference>
<dbReference type="InterPro" id="IPR018181">
    <property type="entry name" value="Heat_shock_70_CS"/>
</dbReference>
<name>A0A8T4C7P6_9ARCH</name>
<dbReference type="Gene3D" id="1.20.1270.10">
    <property type="match status" value="1"/>
</dbReference>
<evidence type="ECO:0000256" key="7">
    <source>
        <dbReference type="SAM" id="MobiDB-lite"/>
    </source>
</evidence>
<dbReference type="PROSITE" id="PS00297">
    <property type="entry name" value="HSP70_1"/>
    <property type="match status" value="1"/>
</dbReference>
<dbReference type="Gene3D" id="2.60.34.10">
    <property type="entry name" value="Substrate Binding Domain Of DNAk, Chain A, domain 1"/>
    <property type="match status" value="1"/>
</dbReference>
<sequence length="623" mass="67307">MSKVIGIDLGTSNSAAAVLEGGKPRIIPSAEGNTLYGKAFPSVVAFTKDGQVLVGEPARRQAVSNPDGTVMAAKRKMGTTHTYKISGKDYTPQQISAFILQKIKKDAESFLGEKVDKAVITVPAYFDDNQRQATKDAGQIAGLEVIRIVNEPTAASLAYGLDKKNTEQKILVFDLGGGTLDVTVMEFGDGVFEVRSTSGDTQLGGTDMDAAVINWIVSEFKRTDSVDLTKDKVAMQRVREAGEKAKIELSTTLETEINLPYITADASGPKHLVMKFNRAKLEELVQPIVKRCEKPVNQALADAKLLPADVSRVILVGGPTRMPIVQQFVERILGTKTEHGVDPMECVAMGAAVQAGVLSGEIKDVLLLDVTPLSLGIETLGGVMTKLVERNTTIPHKKSQIFSTAADNQPGVEIKVYQGERAMAADNKLLGTFVLQGIPPAPRGVPQIEVSFDLDANGIMHVSAKDMGTGKEQRIQIIAAQKLDENEIKRMQKSAEEFAEADKKRKEEVEIVNQADATVYQTEKMLEDMKDKISASNKTLVESGLKELKDMLGTEPKPVAKLKAKLEQFNKDLMKIGQDIYAKSGAGNAQQGNMGGTHETSKTSESGSDTDAVDADFKVNEDK</sequence>
<dbReference type="InterPro" id="IPR012725">
    <property type="entry name" value="Chaperone_DnaK"/>
</dbReference>
<dbReference type="GO" id="GO:0051082">
    <property type="term" value="F:unfolded protein binding"/>
    <property type="evidence" value="ECO:0007669"/>
    <property type="project" value="InterPro"/>
</dbReference>
<comment type="caution">
    <text evidence="8">The sequence shown here is derived from an EMBL/GenBank/DDBJ whole genome shotgun (WGS) entry which is preliminary data.</text>
</comment>
<evidence type="ECO:0000256" key="5">
    <source>
        <dbReference type="HAMAP-Rule" id="MF_00332"/>
    </source>
</evidence>
<feature type="region of interest" description="Disordered" evidence="7">
    <location>
        <begin position="585"/>
        <end position="623"/>
    </location>
</feature>
<dbReference type="FunFam" id="3.90.640.10:FF:000003">
    <property type="entry name" value="Molecular chaperone DnaK"/>
    <property type="match status" value="1"/>
</dbReference>
<dbReference type="Proteomes" id="UP000774699">
    <property type="component" value="Unassembled WGS sequence"/>
</dbReference>
<dbReference type="FunFam" id="3.30.420.40:FF:000071">
    <property type="entry name" value="Molecular chaperone DnaK"/>
    <property type="match status" value="1"/>
</dbReference>
<dbReference type="Gene3D" id="3.90.640.10">
    <property type="entry name" value="Actin, Chain A, domain 4"/>
    <property type="match status" value="1"/>
</dbReference>
<dbReference type="SUPFAM" id="SSF100920">
    <property type="entry name" value="Heat shock protein 70kD (HSP70), peptide-binding domain"/>
    <property type="match status" value="1"/>
</dbReference>
<dbReference type="InterPro" id="IPR043129">
    <property type="entry name" value="ATPase_NBD"/>
</dbReference>
<dbReference type="GO" id="GO:0140662">
    <property type="term" value="F:ATP-dependent protein folding chaperone"/>
    <property type="evidence" value="ECO:0007669"/>
    <property type="project" value="InterPro"/>
</dbReference>
<dbReference type="PROSITE" id="PS01036">
    <property type="entry name" value="HSP70_3"/>
    <property type="match status" value="1"/>
</dbReference>
<keyword evidence="4 5" id="KW-0143">Chaperone</keyword>
<comment type="similarity">
    <text evidence="1 5 6">Belongs to the heat shock protein 70 family.</text>
</comment>
<evidence type="ECO:0000256" key="2">
    <source>
        <dbReference type="ARBA" id="ARBA00022741"/>
    </source>
</evidence>
<evidence type="ECO:0000256" key="6">
    <source>
        <dbReference type="RuleBase" id="RU003322"/>
    </source>
</evidence>
<dbReference type="FunFam" id="2.60.34.10:FF:000014">
    <property type="entry name" value="Chaperone protein DnaK HSP70"/>
    <property type="match status" value="1"/>
</dbReference>